<comment type="caution">
    <text evidence="3">The sequence shown here is derived from an EMBL/GenBank/DDBJ whole genome shotgun (WGS) entry which is preliminary data.</text>
</comment>
<accession>A0A1Y1WEG8</accession>
<dbReference type="Gene3D" id="2.20.70.10">
    <property type="match status" value="1"/>
</dbReference>
<evidence type="ECO:0000259" key="2">
    <source>
        <dbReference type="PROSITE" id="PS50020"/>
    </source>
</evidence>
<reference evidence="3 4" key="1">
    <citation type="submission" date="2016-07" db="EMBL/GenBank/DDBJ databases">
        <title>Pervasive Adenine N6-methylation of Active Genes in Fungi.</title>
        <authorList>
            <consortium name="DOE Joint Genome Institute"/>
            <person name="Mondo S.J."/>
            <person name="Dannebaum R.O."/>
            <person name="Kuo R.C."/>
            <person name="Labutti K."/>
            <person name="Haridas S."/>
            <person name="Kuo A."/>
            <person name="Salamov A."/>
            <person name="Ahrendt S.R."/>
            <person name="Lipzen A."/>
            <person name="Sullivan W."/>
            <person name="Andreopoulos W.B."/>
            <person name="Clum A."/>
            <person name="Lindquist E."/>
            <person name="Daum C."/>
            <person name="Ramamoorthy G.K."/>
            <person name="Gryganskyi A."/>
            <person name="Culley D."/>
            <person name="Magnuson J.K."/>
            <person name="James T.Y."/>
            <person name="O'Malley M.A."/>
            <person name="Stajich J.E."/>
            <person name="Spatafora J.W."/>
            <person name="Visel A."/>
            <person name="Grigoriev I.V."/>
        </authorList>
    </citation>
    <scope>NUCLEOTIDE SEQUENCE [LARGE SCALE GENOMIC DNA]</scope>
    <source>
        <strain evidence="3 4">ATCC 12442</strain>
    </source>
</reference>
<feature type="domain" description="WW" evidence="2">
    <location>
        <begin position="5"/>
        <end position="39"/>
    </location>
</feature>
<dbReference type="EMBL" id="MCFD01000003">
    <property type="protein sequence ID" value="ORX71883.1"/>
    <property type="molecule type" value="Genomic_DNA"/>
</dbReference>
<feature type="region of interest" description="Disordered" evidence="1">
    <location>
        <begin position="29"/>
        <end position="122"/>
    </location>
</feature>
<gene>
    <name evidence="3" type="ORF">DL89DRAFT_291167</name>
</gene>
<dbReference type="OrthoDB" id="2367685at2759"/>
<dbReference type="InterPro" id="IPR036020">
    <property type="entry name" value="WW_dom_sf"/>
</dbReference>
<proteinExistence type="predicted"/>
<evidence type="ECO:0000313" key="4">
    <source>
        <dbReference type="Proteomes" id="UP000193922"/>
    </source>
</evidence>
<name>A0A1Y1WEG8_9FUNG</name>
<dbReference type="CDD" id="cd00201">
    <property type="entry name" value="WW"/>
    <property type="match status" value="1"/>
</dbReference>
<feature type="compositionally biased region" description="Pro residues" evidence="1">
    <location>
        <begin position="55"/>
        <end position="105"/>
    </location>
</feature>
<dbReference type="Pfam" id="PF00397">
    <property type="entry name" value="WW"/>
    <property type="match status" value="1"/>
</dbReference>
<keyword evidence="4" id="KW-1185">Reference proteome</keyword>
<dbReference type="SUPFAM" id="SSF51045">
    <property type="entry name" value="WW domain"/>
    <property type="match status" value="1"/>
</dbReference>
<feature type="compositionally biased region" description="Low complexity" evidence="1">
    <location>
        <begin position="106"/>
        <end position="122"/>
    </location>
</feature>
<dbReference type="STRING" id="61395.A0A1Y1WEG8"/>
<dbReference type="InterPro" id="IPR001202">
    <property type="entry name" value="WW_dom"/>
</dbReference>
<dbReference type="RefSeq" id="XP_040745307.1">
    <property type="nucleotide sequence ID" value="XM_040890170.1"/>
</dbReference>
<protein>
    <recommendedName>
        <fullName evidence="2">WW domain-containing protein</fullName>
    </recommendedName>
</protein>
<organism evidence="3 4">
    <name type="scientific">Linderina pennispora</name>
    <dbReference type="NCBI Taxonomy" id="61395"/>
    <lineage>
        <taxon>Eukaryota</taxon>
        <taxon>Fungi</taxon>
        <taxon>Fungi incertae sedis</taxon>
        <taxon>Zoopagomycota</taxon>
        <taxon>Kickxellomycotina</taxon>
        <taxon>Kickxellomycetes</taxon>
        <taxon>Kickxellales</taxon>
        <taxon>Kickxellaceae</taxon>
        <taxon>Linderina</taxon>
    </lineage>
</organism>
<dbReference type="GeneID" id="63806818"/>
<sequence>MSDTRPLPPNYIAQFDERYKRSFFVNTATGQSSWDDPRPAYYAQQQQGGTRGMGGPPPPSYYQQGPPPQQYHQQPPPQQYYQQPPPQQYYQQPPPQQYYQQPPPQQYSQPQAVVVQQQPEQKQSFFKRNPMMTGLAAGAVGMFAAHEIGEHFEEERQEAYDAGFADGADVNEW</sequence>
<dbReference type="SMART" id="SM00456">
    <property type="entry name" value="WW"/>
    <property type="match status" value="1"/>
</dbReference>
<dbReference type="PROSITE" id="PS50020">
    <property type="entry name" value="WW_DOMAIN_2"/>
    <property type="match status" value="1"/>
</dbReference>
<dbReference type="Proteomes" id="UP000193922">
    <property type="component" value="Unassembled WGS sequence"/>
</dbReference>
<evidence type="ECO:0000313" key="3">
    <source>
        <dbReference type="EMBL" id="ORX71883.1"/>
    </source>
</evidence>
<dbReference type="AlphaFoldDB" id="A0A1Y1WEG8"/>
<evidence type="ECO:0000256" key="1">
    <source>
        <dbReference type="SAM" id="MobiDB-lite"/>
    </source>
</evidence>